<feature type="domain" description="Peptidase M12A" evidence="15">
    <location>
        <begin position="82"/>
        <end position="279"/>
    </location>
</feature>
<evidence type="ECO:0000256" key="3">
    <source>
        <dbReference type="ARBA" id="ARBA00022723"/>
    </source>
</evidence>
<keyword evidence="1" id="KW-0963">Cytoplasm</keyword>
<dbReference type="SMART" id="SM00042">
    <property type="entry name" value="CUB"/>
    <property type="match status" value="2"/>
</dbReference>
<dbReference type="PANTHER" id="PTHR10127:SF902">
    <property type="entry name" value="METALLOENDOPEPTIDASE"/>
    <property type="match status" value="1"/>
</dbReference>
<feature type="binding site" evidence="12">
    <location>
        <position position="188"/>
    </location>
    <ligand>
        <name>Zn(2+)</name>
        <dbReference type="ChEBI" id="CHEBI:29105"/>
        <note>catalytic</note>
    </ligand>
</feature>
<keyword evidence="4" id="KW-0732">Signal</keyword>
<evidence type="ECO:0000259" key="14">
    <source>
        <dbReference type="PROSITE" id="PS01180"/>
    </source>
</evidence>
<dbReference type="EC" id="3.4.24.-" evidence="13"/>
<dbReference type="eggNOG" id="KOG3714">
    <property type="taxonomic scope" value="Eukaryota"/>
</dbReference>
<dbReference type="SUPFAM" id="SSF55486">
    <property type="entry name" value="Metalloproteases ('zincins'), catalytic domain"/>
    <property type="match status" value="1"/>
</dbReference>
<dbReference type="FunFam" id="3.40.390.10:FF:000040">
    <property type="entry name" value="Metalloendopeptidase"/>
    <property type="match status" value="1"/>
</dbReference>
<evidence type="ECO:0000256" key="6">
    <source>
        <dbReference type="ARBA" id="ARBA00022801"/>
    </source>
</evidence>
<feature type="disulfide bond" evidence="12">
    <location>
        <begin position="86"/>
        <end position="89"/>
    </location>
</feature>
<sequence>MAASGSVNSNGQGSIQMVSVVLPGDLCVSCSDKSFAVDQLPSGNYEDEEAYHEDVFSQILKSNNGTVKKLWQGDIAIETGRSATKCTSCLWPKSADGTVRVPYRLSADYSDNEKSSIRDALLEFNTLTCVHFVERSTEEDFLDIVSDSGCWSSIGRTGGAQTLSLMSSGCLAKGIIQHEVDHALGFYHEQSRSDRDTYIDVLWQYICESDWGSFEMVDTDNLDLPYDYSSVMHYGWYAFSNTSGQPSLRPKPDPTANIGQRYGLSPLDVSKVKELYGCKLCTYLLTGVNGSLDSHNYMSEYPTETSCLWLIRVNKNKVLLQFDTFRMSPSGGCTDNYIMVYDGPSRSSRVLVERACGSLELPLLVASSGVLLVEFVHQKGLRASETEFRASYSSVDCGGTYRNDNGTVTSPGYPNPYTNLVHCMTTIWAPPGYQIILNFTLFELEYSFSCSYDYLLIHDGSQPSSPEVGRFCSDMEIPTIVSTGNVLLLQFYSDHWMNNLGYRADYHFVPAL</sequence>
<dbReference type="HOGENOM" id="CLU_321757_0_0_1"/>
<keyword evidence="5" id="KW-0677">Repeat</keyword>
<dbReference type="GO" id="GO:0060473">
    <property type="term" value="C:cortical granule"/>
    <property type="evidence" value="ECO:0007669"/>
    <property type="project" value="UniProtKB-SubCell"/>
</dbReference>
<evidence type="ECO:0000259" key="15">
    <source>
        <dbReference type="PROSITE" id="PS51864"/>
    </source>
</evidence>
<accession>F6R0P6</accession>
<evidence type="ECO:0000256" key="11">
    <source>
        <dbReference type="PROSITE-ProRule" id="PRU00059"/>
    </source>
</evidence>
<feature type="binding site" evidence="12">
    <location>
        <position position="178"/>
    </location>
    <ligand>
        <name>Zn(2+)</name>
        <dbReference type="ChEBI" id="CHEBI:29105"/>
        <note>catalytic</note>
    </ligand>
</feature>
<evidence type="ECO:0000256" key="8">
    <source>
        <dbReference type="ARBA" id="ARBA00023049"/>
    </source>
</evidence>
<dbReference type="SUPFAM" id="SSF49854">
    <property type="entry name" value="Spermadhesin, CUB domain"/>
    <property type="match status" value="2"/>
</dbReference>
<dbReference type="FunFam" id="2.60.120.290:FF:000005">
    <property type="entry name" value="Procollagen C-endopeptidase enhancer 1"/>
    <property type="match status" value="1"/>
</dbReference>
<dbReference type="AlphaFoldDB" id="F6R0P6"/>
<dbReference type="Ensembl" id="ENSXETT00000002002">
    <property type="protein sequence ID" value="ENSXETP00000002002"/>
    <property type="gene ID" value="ENSXETG00000022231"/>
</dbReference>
<comment type="subcellular location">
    <subcellularLocation>
        <location evidence="10">Cytoplasmic vesicle</location>
        <location evidence="10">Secretory vesicle</location>
        <location evidence="10">Cortical granule</location>
    </subcellularLocation>
</comment>
<dbReference type="InterPro" id="IPR000859">
    <property type="entry name" value="CUB_dom"/>
</dbReference>
<dbReference type="Xenbase" id="XB-GENE-989873">
    <property type="gene designation" value="accs"/>
</dbReference>
<feature type="domain" description="CUB" evidence="14">
    <location>
        <begin position="397"/>
        <end position="509"/>
    </location>
</feature>
<dbReference type="CDD" id="cd00041">
    <property type="entry name" value="CUB"/>
    <property type="match status" value="2"/>
</dbReference>
<keyword evidence="6 12" id="KW-0378">Hydrolase</keyword>
<keyword evidence="7 12" id="KW-0862">Zinc</keyword>
<evidence type="ECO:0000256" key="13">
    <source>
        <dbReference type="RuleBase" id="RU361183"/>
    </source>
</evidence>
<dbReference type="FunFam" id="2.60.120.290:FF:000013">
    <property type="entry name" value="Membrane frizzled-related protein"/>
    <property type="match status" value="1"/>
</dbReference>
<feature type="binding site" evidence="12">
    <location>
        <position position="182"/>
    </location>
    <ligand>
        <name>Zn(2+)</name>
        <dbReference type="ChEBI" id="CHEBI:29105"/>
        <note>catalytic</note>
    </ligand>
</feature>
<protein>
    <recommendedName>
        <fullName evidence="13">Metalloendopeptidase</fullName>
        <ecNumber evidence="13">3.4.24.-</ecNumber>
    </recommendedName>
</protein>
<dbReference type="SMART" id="SM00235">
    <property type="entry name" value="ZnMc"/>
    <property type="match status" value="1"/>
</dbReference>
<dbReference type="Pfam" id="PF01400">
    <property type="entry name" value="Astacin"/>
    <property type="match status" value="1"/>
</dbReference>
<feature type="active site" evidence="12">
    <location>
        <position position="179"/>
    </location>
</feature>
<evidence type="ECO:0000256" key="7">
    <source>
        <dbReference type="ARBA" id="ARBA00022833"/>
    </source>
</evidence>
<dbReference type="InterPro" id="IPR035914">
    <property type="entry name" value="Sperma_CUB_dom_sf"/>
</dbReference>
<keyword evidence="8 12" id="KW-0482">Metalloprotease</keyword>
<evidence type="ECO:0000256" key="9">
    <source>
        <dbReference type="ARBA" id="ARBA00023157"/>
    </source>
</evidence>
<evidence type="ECO:0000256" key="1">
    <source>
        <dbReference type="ARBA" id="ARBA00022490"/>
    </source>
</evidence>
<dbReference type="Pfam" id="PF00431">
    <property type="entry name" value="CUB"/>
    <property type="match status" value="2"/>
</dbReference>
<evidence type="ECO:0000313" key="16">
    <source>
        <dbReference type="Ensembl" id="ENSXETP00000002002"/>
    </source>
</evidence>
<keyword evidence="9 12" id="KW-1015">Disulfide bond</keyword>
<dbReference type="InterPro" id="IPR017370">
    <property type="entry name" value="Hatching_enzyme_Uvs2-like"/>
</dbReference>
<evidence type="ECO:0000256" key="10">
    <source>
        <dbReference type="ARBA" id="ARBA00037865"/>
    </source>
</evidence>
<dbReference type="InterPro" id="IPR001506">
    <property type="entry name" value="Peptidase_M12A"/>
</dbReference>
<name>F6R0P6_XENTR</name>
<evidence type="ECO:0000256" key="4">
    <source>
        <dbReference type="ARBA" id="ARBA00022729"/>
    </source>
</evidence>
<dbReference type="ExpressionAtlas" id="F6R0P6">
    <property type="expression patterns" value="differential"/>
</dbReference>
<dbReference type="Bgee" id="ENSXETG00000022231">
    <property type="expression patterns" value="Expressed in neurula embryo and 2 other cell types or tissues"/>
</dbReference>
<evidence type="ECO:0000256" key="12">
    <source>
        <dbReference type="PROSITE-ProRule" id="PRU01211"/>
    </source>
</evidence>
<dbReference type="PROSITE" id="PS01180">
    <property type="entry name" value="CUB"/>
    <property type="match status" value="2"/>
</dbReference>
<comment type="cofactor">
    <cofactor evidence="12 13">
        <name>Zn(2+)</name>
        <dbReference type="ChEBI" id="CHEBI:29105"/>
    </cofactor>
    <text evidence="12 13">Binds 1 zinc ion per subunit.</text>
</comment>
<dbReference type="InterPro" id="IPR006026">
    <property type="entry name" value="Peptidase_Metallo"/>
</dbReference>
<dbReference type="PANTHER" id="PTHR10127">
    <property type="entry name" value="DISCOIDIN, CUB, EGF, LAMININ , AND ZINC METALLOPROTEASE DOMAIN CONTAINING"/>
    <property type="match status" value="1"/>
</dbReference>
<dbReference type="GO" id="GO:0006508">
    <property type="term" value="P:proteolysis"/>
    <property type="evidence" value="ECO:0007669"/>
    <property type="project" value="UniProtKB-KW"/>
</dbReference>
<proteinExistence type="predicted"/>
<dbReference type="Gene3D" id="3.40.390.10">
    <property type="entry name" value="Collagenase (Catalytic Domain)"/>
    <property type="match status" value="1"/>
</dbReference>
<gene>
    <name evidence="16" type="primary">accs</name>
</gene>
<keyword evidence="2 12" id="KW-0645">Protease</keyword>
<dbReference type="FunCoup" id="F6R0P6">
    <property type="interactions" value="250"/>
</dbReference>
<feature type="domain" description="CUB" evidence="14">
    <location>
        <begin position="281"/>
        <end position="395"/>
    </location>
</feature>
<organism evidence="16">
    <name type="scientific">Xenopus tropicalis</name>
    <name type="common">Western clawed frog</name>
    <name type="synonym">Silurana tropicalis</name>
    <dbReference type="NCBI Taxonomy" id="8364"/>
    <lineage>
        <taxon>Eukaryota</taxon>
        <taxon>Metazoa</taxon>
        <taxon>Chordata</taxon>
        <taxon>Craniata</taxon>
        <taxon>Vertebrata</taxon>
        <taxon>Euteleostomi</taxon>
        <taxon>Amphibia</taxon>
        <taxon>Batrachia</taxon>
        <taxon>Anura</taxon>
        <taxon>Pipoidea</taxon>
        <taxon>Pipidae</taxon>
        <taxon>Xenopodinae</taxon>
        <taxon>Xenopus</taxon>
        <taxon>Silurana</taxon>
    </lineage>
</organism>
<reference evidence="16" key="2">
    <citation type="submission" date="2011-06" db="UniProtKB">
        <authorList>
            <consortium name="Ensembl"/>
        </authorList>
    </citation>
    <scope>IDENTIFICATION</scope>
</reference>
<evidence type="ECO:0000256" key="5">
    <source>
        <dbReference type="ARBA" id="ARBA00022737"/>
    </source>
</evidence>
<reference evidence="16" key="1">
    <citation type="journal article" date="2010" name="Science">
        <title>The genome of the Western clawed frog Xenopus tropicalis.</title>
        <authorList>
            <person name="Hellsten U."/>
            <person name="Harland R.M."/>
            <person name="Gilchrist M.J."/>
            <person name="Hendrix D."/>
            <person name="Jurka J."/>
            <person name="Kapitonov V."/>
            <person name="Ovcharenko I."/>
            <person name="Putnam N.H."/>
            <person name="Shu S."/>
            <person name="Taher L."/>
            <person name="Blitz I.L."/>
            <person name="Blumberg B."/>
            <person name="Dichmann D.S."/>
            <person name="Dubchak I."/>
            <person name="Amaya E."/>
            <person name="Detter J.C."/>
            <person name="Fletcher R."/>
            <person name="Gerhard D.S."/>
            <person name="Goodstein D."/>
            <person name="Graves T."/>
            <person name="Grigoriev I.V."/>
            <person name="Grimwood J."/>
            <person name="Kawashima T."/>
            <person name="Lindquist E."/>
            <person name="Lucas S.M."/>
            <person name="Mead P.E."/>
            <person name="Mitros T."/>
            <person name="Ogino H."/>
            <person name="Ohta Y."/>
            <person name="Poliakov A.V."/>
            <person name="Pollet N."/>
            <person name="Robert J."/>
            <person name="Salamov A."/>
            <person name="Sater A.K."/>
            <person name="Schmutz J."/>
            <person name="Terry A."/>
            <person name="Vize P.D."/>
            <person name="Warren W.C."/>
            <person name="Wells D."/>
            <person name="Wills A."/>
            <person name="Wilson R.K."/>
            <person name="Zimmerman L.B."/>
            <person name="Zorn A.M."/>
            <person name="Grainger R."/>
            <person name="Grammer T."/>
            <person name="Khokha M.K."/>
            <person name="Richardson P.M."/>
            <person name="Rokhsar D.S."/>
        </authorList>
    </citation>
    <scope>NUCLEOTIDE SEQUENCE [LARGE SCALE GENOMIC DNA]</scope>
    <source>
        <strain evidence="16">Nigerian</strain>
    </source>
</reference>
<keyword evidence="3 12" id="KW-0479">Metal-binding</keyword>
<dbReference type="InParanoid" id="F6R0P6"/>
<dbReference type="GeneTree" id="ENSGT00940000161051"/>
<dbReference type="Gene3D" id="2.60.120.290">
    <property type="entry name" value="Spermadhesin, CUB domain"/>
    <property type="match status" value="2"/>
</dbReference>
<dbReference type="GO" id="GO:0004222">
    <property type="term" value="F:metalloendopeptidase activity"/>
    <property type="evidence" value="ECO:0007669"/>
    <property type="project" value="UniProtKB-UniRule"/>
</dbReference>
<dbReference type="InterPro" id="IPR024079">
    <property type="entry name" value="MetalloPept_cat_dom_sf"/>
</dbReference>
<evidence type="ECO:0000256" key="2">
    <source>
        <dbReference type="ARBA" id="ARBA00022670"/>
    </source>
</evidence>
<comment type="caution">
    <text evidence="11">Lacks conserved residue(s) required for the propagation of feature annotation.</text>
</comment>
<dbReference type="PROSITE" id="PS51864">
    <property type="entry name" value="ASTACIN"/>
    <property type="match status" value="1"/>
</dbReference>
<dbReference type="GO" id="GO:0008270">
    <property type="term" value="F:zinc ion binding"/>
    <property type="evidence" value="ECO:0007669"/>
    <property type="project" value="UniProtKB-UniRule"/>
</dbReference>
<dbReference type="PRINTS" id="PR00480">
    <property type="entry name" value="ASTACIN"/>
</dbReference>
<dbReference type="PIRSF" id="PIRSF038057">
    <property type="entry name" value="Hatching_enzyme_Uvs2"/>
    <property type="match status" value="1"/>
</dbReference>